<dbReference type="RefSeq" id="WP_036910761.1">
    <property type="nucleotide sequence ID" value="NZ_FNUV01000002.1"/>
</dbReference>
<organism evidence="2 3">
    <name type="scientific">Xylanibacter ruminicola</name>
    <name type="common">Prevotella ruminicola</name>
    <dbReference type="NCBI Taxonomy" id="839"/>
    <lineage>
        <taxon>Bacteria</taxon>
        <taxon>Pseudomonadati</taxon>
        <taxon>Bacteroidota</taxon>
        <taxon>Bacteroidia</taxon>
        <taxon>Bacteroidales</taxon>
        <taxon>Prevotellaceae</taxon>
        <taxon>Xylanibacter</taxon>
    </lineage>
</organism>
<gene>
    <name evidence="2" type="ORF">SAMN05216354_0862</name>
</gene>
<reference evidence="2 3" key="1">
    <citation type="submission" date="2016-10" db="EMBL/GenBank/DDBJ databases">
        <authorList>
            <person name="de Groot N.N."/>
        </authorList>
    </citation>
    <scope>NUCLEOTIDE SEQUENCE [LARGE SCALE GENOMIC DNA]</scope>
    <source>
        <strain evidence="2 3">AR32</strain>
    </source>
</reference>
<accession>A0A1H5T662</accession>
<dbReference type="EMBL" id="FNUV01000002">
    <property type="protein sequence ID" value="SEF57658.1"/>
    <property type="molecule type" value="Genomic_DNA"/>
</dbReference>
<dbReference type="SUPFAM" id="SSF159894">
    <property type="entry name" value="YgaC/TfoX-N like"/>
    <property type="match status" value="1"/>
</dbReference>
<proteinExistence type="predicted"/>
<dbReference type="AlphaFoldDB" id="A0A1H5T662"/>
<dbReference type="Gene3D" id="3.30.1460.30">
    <property type="entry name" value="YgaC/TfoX-N like chaperone"/>
    <property type="match status" value="1"/>
</dbReference>
<feature type="domain" description="TfoX N-terminal" evidence="1">
    <location>
        <begin position="13"/>
        <end position="76"/>
    </location>
</feature>
<evidence type="ECO:0000259" key="1">
    <source>
        <dbReference type="Pfam" id="PF04993"/>
    </source>
</evidence>
<protein>
    <submittedName>
        <fullName evidence="2">TfoX N-terminal domain-containing protein</fullName>
    </submittedName>
</protein>
<evidence type="ECO:0000313" key="3">
    <source>
        <dbReference type="Proteomes" id="UP000236735"/>
    </source>
</evidence>
<dbReference type="Proteomes" id="UP000236735">
    <property type="component" value="Unassembled WGS sequence"/>
</dbReference>
<dbReference type="Pfam" id="PF04993">
    <property type="entry name" value="TfoX_N"/>
    <property type="match status" value="1"/>
</dbReference>
<dbReference type="InterPro" id="IPR007076">
    <property type="entry name" value="TfoX_N"/>
</dbReference>
<name>A0A1H5T662_XYLRU</name>
<evidence type="ECO:0000313" key="2">
    <source>
        <dbReference type="EMBL" id="SEF57658.1"/>
    </source>
</evidence>
<sequence>MASSSDFVQYIVDQCAKAGDITVKKMFGDYGIYCNGKIFGLICDDCFYLKPTETVRPLLRIVDMRPPYEGARDYFYIGDVDDRDYISLIVYETCKALPEPKPKRNRKDKKGL</sequence>